<gene>
    <name evidence="7" type="ORF">SM124_00855</name>
</gene>
<name>A0ABU5IT07_9BACI</name>
<evidence type="ECO:0000256" key="5">
    <source>
        <dbReference type="SAM" id="Phobius"/>
    </source>
</evidence>
<feature type="domain" description="ABC-2 type transporter transmembrane" evidence="6">
    <location>
        <begin position="20"/>
        <end position="414"/>
    </location>
</feature>
<keyword evidence="8" id="KW-1185">Reference proteome</keyword>
<dbReference type="EMBL" id="JAXOFX010000001">
    <property type="protein sequence ID" value="MDZ5470285.1"/>
    <property type="molecule type" value="Genomic_DNA"/>
</dbReference>
<proteinExistence type="predicted"/>
<dbReference type="InterPro" id="IPR052902">
    <property type="entry name" value="ABC-2_transporter"/>
</dbReference>
<accession>A0ABU5IT07</accession>
<keyword evidence="4 5" id="KW-0472">Membrane</keyword>
<keyword evidence="3 5" id="KW-1133">Transmembrane helix</keyword>
<feature type="transmembrane region" description="Helical" evidence="5">
    <location>
        <begin position="340"/>
        <end position="359"/>
    </location>
</feature>
<feature type="transmembrane region" description="Helical" evidence="5">
    <location>
        <begin position="20"/>
        <end position="41"/>
    </location>
</feature>
<protein>
    <submittedName>
        <fullName evidence="7">ABC transporter permease</fullName>
    </submittedName>
</protein>
<evidence type="ECO:0000259" key="6">
    <source>
        <dbReference type="Pfam" id="PF12698"/>
    </source>
</evidence>
<feature type="transmembrane region" description="Helical" evidence="5">
    <location>
        <begin position="225"/>
        <end position="249"/>
    </location>
</feature>
<evidence type="ECO:0000256" key="1">
    <source>
        <dbReference type="ARBA" id="ARBA00004141"/>
    </source>
</evidence>
<organism evidence="7 8">
    <name type="scientific">Robertmurraya mangrovi</name>
    <dbReference type="NCBI Taxonomy" id="3098077"/>
    <lineage>
        <taxon>Bacteria</taxon>
        <taxon>Bacillati</taxon>
        <taxon>Bacillota</taxon>
        <taxon>Bacilli</taxon>
        <taxon>Bacillales</taxon>
        <taxon>Bacillaceae</taxon>
        <taxon>Robertmurraya</taxon>
    </lineage>
</organism>
<reference evidence="7 8" key="1">
    <citation type="submission" date="2023-11" db="EMBL/GenBank/DDBJ databases">
        <title>Bacillus jintuensis, isolated from a mudflat on the Beibu Gulf coast.</title>
        <authorList>
            <person name="Li M."/>
        </authorList>
    </citation>
    <scope>NUCLEOTIDE SEQUENCE [LARGE SCALE GENOMIC DNA]</scope>
    <source>
        <strain evidence="7 8">31A1R</strain>
    </source>
</reference>
<feature type="transmembrane region" description="Helical" evidence="5">
    <location>
        <begin position="394"/>
        <end position="415"/>
    </location>
</feature>
<evidence type="ECO:0000256" key="3">
    <source>
        <dbReference type="ARBA" id="ARBA00022989"/>
    </source>
</evidence>
<evidence type="ECO:0000313" key="8">
    <source>
        <dbReference type="Proteomes" id="UP001290455"/>
    </source>
</evidence>
<evidence type="ECO:0000313" key="7">
    <source>
        <dbReference type="EMBL" id="MDZ5470285.1"/>
    </source>
</evidence>
<dbReference type="Pfam" id="PF12698">
    <property type="entry name" value="ABC2_membrane_3"/>
    <property type="match status" value="1"/>
</dbReference>
<sequence length="423" mass="47240">MLRQIIKKDLLLFWRRPRELILLLLMPFILISILGTALSSINDGKTPEINIKLAIVQKDDAEEGISAVIEKLDKMGLAEERKSAAIEGMNQFNPIQILLNDVLNSEELKDSIKVEIYENEMSSKEEQKYSGTLEIPENFSAQFYQHAFLGSNNAPQLLLKLNESSPLEASVLKDILASFQEELTLWSAVHSIGINGEELQKKISQEIEDIRKIESVSKKNTINNVSYYAIGMSVMFIFYVASKVATFSYEQKESGIFGRLLLANVPAHIFFSGIFISTFILAFIQMNILYGLSAIFYDVTWPNLLNYFVITILMCIMISGFAVFLSSICYRVNSDHASQLFSNFLVPVLAFLGGSYIPVSQLGASFENISKFSPGGAGTSAYFKAMQGYSLEDILTQMITILAITVILVICAVFIQPKRGESV</sequence>
<comment type="caution">
    <text evidence="7">The sequence shown here is derived from an EMBL/GenBank/DDBJ whole genome shotgun (WGS) entry which is preliminary data.</text>
</comment>
<feature type="transmembrane region" description="Helical" evidence="5">
    <location>
        <begin position="304"/>
        <end position="328"/>
    </location>
</feature>
<dbReference type="RefSeq" id="WP_322444593.1">
    <property type="nucleotide sequence ID" value="NZ_JAXOFX010000001.1"/>
</dbReference>
<dbReference type="PANTHER" id="PTHR43027">
    <property type="entry name" value="DOXORUBICIN RESISTANCE ABC TRANSPORTER PERMEASE PROTEIN DRRC-RELATED"/>
    <property type="match status" value="1"/>
</dbReference>
<evidence type="ECO:0000256" key="2">
    <source>
        <dbReference type="ARBA" id="ARBA00022692"/>
    </source>
</evidence>
<evidence type="ECO:0000256" key="4">
    <source>
        <dbReference type="ARBA" id="ARBA00023136"/>
    </source>
</evidence>
<dbReference type="PANTHER" id="PTHR43027:SF1">
    <property type="entry name" value="DOXORUBICIN RESISTANCE ABC TRANSPORTER PERMEASE PROTEIN DRRC-RELATED"/>
    <property type="match status" value="1"/>
</dbReference>
<comment type="subcellular location">
    <subcellularLocation>
        <location evidence="1">Membrane</location>
        <topology evidence="1">Multi-pass membrane protein</topology>
    </subcellularLocation>
</comment>
<dbReference type="Proteomes" id="UP001290455">
    <property type="component" value="Unassembled WGS sequence"/>
</dbReference>
<keyword evidence="2 5" id="KW-0812">Transmembrane</keyword>
<feature type="transmembrane region" description="Helical" evidence="5">
    <location>
        <begin position="261"/>
        <end position="284"/>
    </location>
</feature>
<dbReference type="InterPro" id="IPR013525">
    <property type="entry name" value="ABC2_TM"/>
</dbReference>